<feature type="region of interest" description="Disordered" evidence="1">
    <location>
        <begin position="120"/>
        <end position="148"/>
    </location>
</feature>
<evidence type="ECO:0000313" key="4">
    <source>
        <dbReference type="Proteomes" id="UP000184330"/>
    </source>
</evidence>
<keyword evidence="4" id="KW-1185">Reference proteome</keyword>
<dbReference type="OrthoDB" id="4951845at2759"/>
<feature type="domain" description="Glutathione S-transferase UstS-like C-terminal" evidence="2">
    <location>
        <begin position="161"/>
        <end position="211"/>
    </location>
</feature>
<protein>
    <recommendedName>
        <fullName evidence="2">Glutathione S-transferase UstS-like C-terminal domain-containing protein</fullName>
    </recommendedName>
</protein>
<accession>A0A1L7XWS2</accession>
<dbReference type="STRING" id="576137.A0A1L7XWS2"/>
<gene>
    <name evidence="3" type="ORF">PAC_19357</name>
</gene>
<dbReference type="CDD" id="cd00299">
    <property type="entry name" value="GST_C_family"/>
    <property type="match status" value="1"/>
</dbReference>
<feature type="compositionally biased region" description="Polar residues" evidence="1">
    <location>
        <begin position="61"/>
        <end position="82"/>
    </location>
</feature>
<dbReference type="InterPro" id="IPR036282">
    <property type="entry name" value="Glutathione-S-Trfase_C_sf"/>
</dbReference>
<dbReference type="Proteomes" id="UP000184330">
    <property type="component" value="Unassembled WGS sequence"/>
</dbReference>
<feature type="compositionally biased region" description="Polar residues" evidence="1">
    <location>
        <begin position="129"/>
        <end position="148"/>
    </location>
</feature>
<dbReference type="Gene3D" id="1.20.1050.10">
    <property type="match status" value="1"/>
</dbReference>
<evidence type="ECO:0000259" key="2">
    <source>
        <dbReference type="Pfam" id="PF22041"/>
    </source>
</evidence>
<dbReference type="EMBL" id="FJOG01000071">
    <property type="protein sequence ID" value="CZR69457.1"/>
    <property type="molecule type" value="Genomic_DNA"/>
</dbReference>
<dbReference type="InterPro" id="IPR054416">
    <property type="entry name" value="GST_UstS-like_C"/>
</dbReference>
<reference evidence="3 4" key="1">
    <citation type="submission" date="2016-03" db="EMBL/GenBank/DDBJ databases">
        <authorList>
            <person name="Ploux O."/>
        </authorList>
    </citation>
    <scope>NUCLEOTIDE SEQUENCE [LARGE SCALE GENOMIC DNA]</scope>
    <source>
        <strain evidence="3 4">UAMH 11012</strain>
    </source>
</reference>
<dbReference type="Pfam" id="PF22041">
    <property type="entry name" value="GST_C_7"/>
    <property type="match status" value="1"/>
</dbReference>
<feature type="region of interest" description="Disordered" evidence="1">
    <location>
        <begin position="52"/>
        <end position="84"/>
    </location>
</feature>
<dbReference type="AlphaFoldDB" id="A0A1L7XWS2"/>
<dbReference type="Gene3D" id="3.40.30.10">
    <property type="entry name" value="Glutaredoxin"/>
    <property type="match status" value="1"/>
</dbReference>
<evidence type="ECO:0000313" key="3">
    <source>
        <dbReference type="EMBL" id="CZR69457.1"/>
    </source>
</evidence>
<name>A0A1L7XWS2_9HELO</name>
<evidence type="ECO:0000256" key="1">
    <source>
        <dbReference type="SAM" id="MobiDB-lite"/>
    </source>
</evidence>
<sequence>MSQLILYDLPSKDPRQCWSYNPWKTRLVLNYKKLDYKTVWTEYPDIEPTLKDQSAPLLSSPPYTHTRTLQRPTKPTGTNSLHNAGHITHGRVARLVLNYKKLDYKTVWTEYPDIEPTLKDQSAPLLSSPPYTHTRTLQRPTKPTGTNSLHNLLQLKNEIGGEEAWMEALPGIKALGELLGKNGGPFVEGDTPSYADFVTVGWLQFLKVIEEDYYQRLVKVDPAIGKLYDASKPWLERNDH</sequence>
<dbReference type="SUPFAM" id="SSF47616">
    <property type="entry name" value="GST C-terminal domain-like"/>
    <property type="match status" value="1"/>
</dbReference>
<organism evidence="3 4">
    <name type="scientific">Phialocephala subalpina</name>
    <dbReference type="NCBI Taxonomy" id="576137"/>
    <lineage>
        <taxon>Eukaryota</taxon>
        <taxon>Fungi</taxon>
        <taxon>Dikarya</taxon>
        <taxon>Ascomycota</taxon>
        <taxon>Pezizomycotina</taxon>
        <taxon>Leotiomycetes</taxon>
        <taxon>Helotiales</taxon>
        <taxon>Mollisiaceae</taxon>
        <taxon>Phialocephala</taxon>
        <taxon>Phialocephala fortinii species complex</taxon>
    </lineage>
</organism>
<proteinExistence type="predicted"/>